<dbReference type="Pfam" id="PF00583">
    <property type="entry name" value="Acetyltransf_1"/>
    <property type="match status" value="1"/>
</dbReference>
<keyword evidence="2" id="KW-0012">Acyltransferase</keyword>
<dbReference type="SUPFAM" id="SSF55729">
    <property type="entry name" value="Acyl-CoA N-acyltransferases (Nat)"/>
    <property type="match status" value="1"/>
</dbReference>
<accession>A0ABU7MHG8</accession>
<evidence type="ECO:0000313" key="3">
    <source>
        <dbReference type="Proteomes" id="UP001347146"/>
    </source>
</evidence>
<keyword evidence="3" id="KW-1185">Reference proteome</keyword>
<dbReference type="Gene3D" id="3.40.630.30">
    <property type="match status" value="1"/>
</dbReference>
<dbReference type="GO" id="GO:0016746">
    <property type="term" value="F:acyltransferase activity"/>
    <property type="evidence" value="ECO:0007669"/>
    <property type="project" value="UniProtKB-KW"/>
</dbReference>
<sequence>MTLIHNPDNMHNPHNADHTAVPVDVAPTTDLATAGALLTQAFVDDPVMVWMQPDTRRQAVLFDIVLKYLHGPQACLDLATHDGRPVGVAAWDPPGHRISARNHVASTIAMARALGPRTRRGIAMELAFAKHRPKAPHWYLGQIGAPERGQGIGTTLLEARLAEIEGPAYLESSNELNIPLYERFGFQVTGEITLPFDGPRVWPMYRPSSVS</sequence>
<proteinExistence type="predicted"/>
<evidence type="ECO:0000259" key="1">
    <source>
        <dbReference type="PROSITE" id="PS51186"/>
    </source>
</evidence>
<keyword evidence="2" id="KW-0808">Transferase</keyword>
<evidence type="ECO:0000313" key="2">
    <source>
        <dbReference type="EMBL" id="MEE3852555.1"/>
    </source>
</evidence>
<gene>
    <name evidence="2" type="ORF">VZC37_19595</name>
</gene>
<reference evidence="2 3" key="1">
    <citation type="submission" date="2024-01" db="EMBL/GenBank/DDBJ databases">
        <title>Draft genome sequence of Gordonia sp. LSe1-13.</title>
        <authorList>
            <person name="Suphannarot A."/>
            <person name="Mingma R."/>
        </authorList>
    </citation>
    <scope>NUCLEOTIDE SEQUENCE [LARGE SCALE GENOMIC DNA]</scope>
    <source>
        <strain evidence="2 3">LSe1-13</strain>
    </source>
</reference>
<dbReference type="InterPro" id="IPR052523">
    <property type="entry name" value="Trichothecene_AcTrans"/>
</dbReference>
<dbReference type="PROSITE" id="PS51186">
    <property type="entry name" value="GNAT"/>
    <property type="match status" value="1"/>
</dbReference>
<dbReference type="InterPro" id="IPR016181">
    <property type="entry name" value="Acyl_CoA_acyltransferase"/>
</dbReference>
<protein>
    <submittedName>
        <fullName evidence="2">GNAT family N-acetyltransferase</fullName>
        <ecNumber evidence="2">2.3.1.-</ecNumber>
    </submittedName>
</protein>
<dbReference type="RefSeq" id="WP_330434846.1">
    <property type="nucleotide sequence ID" value="NZ_JAZDUF010000006.1"/>
</dbReference>
<dbReference type="EC" id="2.3.1.-" evidence="2"/>
<comment type="caution">
    <text evidence="2">The sequence shown here is derived from an EMBL/GenBank/DDBJ whole genome shotgun (WGS) entry which is preliminary data.</text>
</comment>
<dbReference type="EMBL" id="JAZDUF010000006">
    <property type="protein sequence ID" value="MEE3852555.1"/>
    <property type="molecule type" value="Genomic_DNA"/>
</dbReference>
<organism evidence="2 3">
    <name type="scientific">Gordonia sesuvii</name>
    <dbReference type="NCBI Taxonomy" id="3116777"/>
    <lineage>
        <taxon>Bacteria</taxon>
        <taxon>Bacillati</taxon>
        <taxon>Actinomycetota</taxon>
        <taxon>Actinomycetes</taxon>
        <taxon>Mycobacteriales</taxon>
        <taxon>Gordoniaceae</taxon>
        <taxon>Gordonia</taxon>
    </lineage>
</organism>
<feature type="domain" description="N-acetyltransferase" evidence="1">
    <location>
        <begin position="21"/>
        <end position="211"/>
    </location>
</feature>
<dbReference type="PANTHER" id="PTHR42791">
    <property type="entry name" value="GNAT FAMILY ACETYLTRANSFERASE"/>
    <property type="match status" value="1"/>
</dbReference>
<dbReference type="CDD" id="cd04301">
    <property type="entry name" value="NAT_SF"/>
    <property type="match status" value="1"/>
</dbReference>
<dbReference type="PANTHER" id="PTHR42791:SF1">
    <property type="entry name" value="N-ACETYLTRANSFERASE DOMAIN-CONTAINING PROTEIN"/>
    <property type="match status" value="1"/>
</dbReference>
<dbReference type="Proteomes" id="UP001347146">
    <property type="component" value="Unassembled WGS sequence"/>
</dbReference>
<name>A0ABU7MHG8_9ACTN</name>
<dbReference type="InterPro" id="IPR000182">
    <property type="entry name" value="GNAT_dom"/>
</dbReference>